<name>A0A6V7NHI3_ANACO</name>
<gene>
    <name evidence="1" type="ORF">CB5_LOCUS1280</name>
</gene>
<accession>A0A6V7NHI3</accession>
<evidence type="ECO:0000313" key="1">
    <source>
        <dbReference type="EMBL" id="CAD1818069.1"/>
    </source>
</evidence>
<reference evidence="1" key="1">
    <citation type="submission" date="2020-07" db="EMBL/GenBank/DDBJ databases">
        <authorList>
            <person name="Lin J."/>
        </authorList>
    </citation>
    <scope>NUCLEOTIDE SEQUENCE</scope>
</reference>
<dbReference type="AlphaFoldDB" id="A0A6V7NHI3"/>
<dbReference type="EMBL" id="LR862138">
    <property type="protein sequence ID" value="CAD1818069.1"/>
    <property type="molecule type" value="Genomic_DNA"/>
</dbReference>
<protein>
    <submittedName>
        <fullName evidence="1">Uncharacterized protein</fullName>
    </submittedName>
</protein>
<sequence length="141" mass="15326">MLTSVGVNGSPLVGPGGVPVRFLGLPASYGIRYWKTDLRGIVCGLCFYGPVDVLLQSGDMRDSCTGGYFDPTSVQWCTGGDCRLVADIWLLIISALIATARVHFTYTSGLIPRRRVFFSGKVVVHPTHEPSDWVRLDFSSG</sequence>
<organism evidence="1">
    <name type="scientific">Ananas comosus var. bracteatus</name>
    <name type="common">red pineapple</name>
    <dbReference type="NCBI Taxonomy" id="296719"/>
    <lineage>
        <taxon>Eukaryota</taxon>
        <taxon>Viridiplantae</taxon>
        <taxon>Streptophyta</taxon>
        <taxon>Embryophyta</taxon>
        <taxon>Tracheophyta</taxon>
        <taxon>Spermatophyta</taxon>
        <taxon>Magnoliopsida</taxon>
        <taxon>Liliopsida</taxon>
        <taxon>Poales</taxon>
        <taxon>Bromeliaceae</taxon>
        <taxon>Bromelioideae</taxon>
        <taxon>Ananas</taxon>
    </lineage>
</organism>
<proteinExistence type="predicted"/>